<dbReference type="Pfam" id="PF03099">
    <property type="entry name" value="BPL_LplA_LipB"/>
    <property type="match status" value="1"/>
</dbReference>
<keyword evidence="5" id="KW-0238">DNA-binding</keyword>
<dbReference type="EC" id="6.3.4.15" evidence="5"/>
<protein>
    <recommendedName>
        <fullName evidence="5">Bifunctional ligase/repressor BirA</fullName>
    </recommendedName>
    <alternativeName>
        <fullName evidence="5">Biotin--[acetyl-CoA-carboxylase] ligase</fullName>
        <ecNumber evidence="5">6.3.4.15</ecNumber>
    </alternativeName>
    <alternativeName>
        <fullName evidence="5">Biotin--protein ligase</fullName>
    </alternativeName>
    <alternativeName>
        <fullName evidence="5">Biotin-[acetyl-CoA carboxylase] synthetase</fullName>
    </alternativeName>
</protein>
<dbReference type="Gene3D" id="3.30.930.10">
    <property type="entry name" value="Bira Bifunctional Protein, Domain 2"/>
    <property type="match status" value="1"/>
</dbReference>
<dbReference type="RefSeq" id="WP_006855340.1">
    <property type="nucleotide sequence ID" value="NZ_CABIYH010000019.1"/>
</dbReference>
<feature type="binding site" evidence="5">
    <location>
        <begin position="89"/>
        <end position="91"/>
    </location>
    <ligand>
        <name>biotin</name>
        <dbReference type="ChEBI" id="CHEBI:57586"/>
    </ligand>
</feature>
<reference evidence="7 10" key="1">
    <citation type="submission" date="2015-09" db="EMBL/GenBank/DDBJ databases">
        <authorList>
            <consortium name="Pathogen Informatics"/>
        </authorList>
    </citation>
    <scope>NUCLEOTIDE SEQUENCE [LARGE SCALE GENOMIC DNA]</scope>
    <source>
        <strain evidence="7 10">2789STDY5834960</strain>
    </source>
</reference>
<name>A0A173V6V4_9FIRM</name>
<dbReference type="OrthoDB" id="9807064at2"/>
<dbReference type="SUPFAM" id="SSF46785">
    <property type="entry name" value="Winged helix' DNA-binding domain"/>
    <property type="match status" value="1"/>
</dbReference>
<evidence type="ECO:0000256" key="4">
    <source>
        <dbReference type="ARBA" id="ARBA00023267"/>
    </source>
</evidence>
<dbReference type="InterPro" id="IPR008988">
    <property type="entry name" value="Transcriptional_repressor_C"/>
</dbReference>
<keyword evidence="1 5" id="KW-0436">Ligase</keyword>
<evidence type="ECO:0000313" key="10">
    <source>
        <dbReference type="Proteomes" id="UP000095350"/>
    </source>
</evidence>
<evidence type="ECO:0000256" key="5">
    <source>
        <dbReference type="HAMAP-Rule" id="MF_00978"/>
    </source>
</evidence>
<dbReference type="Pfam" id="PF08279">
    <property type="entry name" value="HTH_11"/>
    <property type="match status" value="1"/>
</dbReference>
<dbReference type="EMBL" id="CYXZ01000019">
    <property type="protein sequence ID" value="CUN22007.1"/>
    <property type="molecule type" value="Genomic_DNA"/>
</dbReference>
<feature type="binding site" evidence="5">
    <location>
        <position position="184"/>
    </location>
    <ligand>
        <name>biotin</name>
        <dbReference type="ChEBI" id="CHEBI:57586"/>
    </ligand>
</feature>
<evidence type="ECO:0000313" key="8">
    <source>
        <dbReference type="EMBL" id="MTR84986.1"/>
    </source>
</evidence>
<gene>
    <name evidence="5 7" type="primary">birA</name>
    <name evidence="9" type="ORF">DWZ31_13155</name>
    <name evidence="7" type="ORF">ERS852572_02583</name>
    <name evidence="8" type="ORF">GMD50_07910</name>
</gene>
<comment type="catalytic activity">
    <reaction evidence="5">
        <text>biotin + L-lysyl-[protein] + ATP = N(6)-biotinyl-L-lysyl-[protein] + AMP + diphosphate + H(+)</text>
        <dbReference type="Rhea" id="RHEA:11756"/>
        <dbReference type="Rhea" id="RHEA-COMP:9752"/>
        <dbReference type="Rhea" id="RHEA-COMP:10505"/>
        <dbReference type="ChEBI" id="CHEBI:15378"/>
        <dbReference type="ChEBI" id="CHEBI:29969"/>
        <dbReference type="ChEBI" id="CHEBI:30616"/>
        <dbReference type="ChEBI" id="CHEBI:33019"/>
        <dbReference type="ChEBI" id="CHEBI:57586"/>
        <dbReference type="ChEBI" id="CHEBI:83144"/>
        <dbReference type="ChEBI" id="CHEBI:456215"/>
        <dbReference type="EC" id="6.3.4.15"/>
    </reaction>
</comment>
<dbReference type="AlphaFoldDB" id="A0A173V6V4"/>
<dbReference type="GO" id="GO:0016740">
    <property type="term" value="F:transferase activity"/>
    <property type="evidence" value="ECO:0007669"/>
    <property type="project" value="UniProtKB-ARBA"/>
</dbReference>
<dbReference type="Gene3D" id="1.10.10.10">
    <property type="entry name" value="Winged helix-like DNA-binding domain superfamily/Winged helix DNA-binding domain"/>
    <property type="match status" value="1"/>
</dbReference>
<evidence type="ECO:0000259" key="6">
    <source>
        <dbReference type="PROSITE" id="PS51733"/>
    </source>
</evidence>
<keyword evidence="5" id="KW-0678">Repressor</keyword>
<evidence type="ECO:0000313" key="11">
    <source>
        <dbReference type="Proteomes" id="UP000283586"/>
    </source>
</evidence>
<dbReference type="GO" id="GO:0004077">
    <property type="term" value="F:biotin--[biotin carboxyl-carrier protein] ligase activity"/>
    <property type="evidence" value="ECO:0007669"/>
    <property type="project" value="UniProtKB-UniRule"/>
</dbReference>
<dbReference type="Proteomes" id="UP000283586">
    <property type="component" value="Unassembled WGS sequence"/>
</dbReference>
<dbReference type="SUPFAM" id="SSF55681">
    <property type="entry name" value="Class II aaRS and biotin synthetases"/>
    <property type="match status" value="1"/>
</dbReference>
<dbReference type="EMBL" id="WNAJ01000007">
    <property type="protein sequence ID" value="MTR84986.1"/>
    <property type="molecule type" value="Genomic_DNA"/>
</dbReference>
<dbReference type="GO" id="GO:0003677">
    <property type="term" value="F:DNA binding"/>
    <property type="evidence" value="ECO:0007669"/>
    <property type="project" value="UniProtKB-UniRule"/>
</dbReference>
<evidence type="ECO:0000256" key="1">
    <source>
        <dbReference type="ARBA" id="ARBA00022598"/>
    </source>
</evidence>
<dbReference type="InterPro" id="IPR036390">
    <property type="entry name" value="WH_DNA-bd_sf"/>
</dbReference>
<organism evidence="7 10">
    <name type="scientific">Roseburia intestinalis</name>
    <dbReference type="NCBI Taxonomy" id="166486"/>
    <lineage>
        <taxon>Bacteria</taxon>
        <taxon>Bacillati</taxon>
        <taxon>Bacillota</taxon>
        <taxon>Clostridia</taxon>
        <taxon>Lachnospirales</taxon>
        <taxon>Lachnospiraceae</taxon>
        <taxon>Roseburia</taxon>
    </lineage>
</organism>
<proteinExistence type="inferred from homology"/>
<comment type="similarity">
    <text evidence="5">Belongs to the biotin--protein ligase family.</text>
</comment>
<dbReference type="Proteomes" id="UP000478483">
    <property type="component" value="Unassembled WGS sequence"/>
</dbReference>
<dbReference type="PANTHER" id="PTHR12835:SF5">
    <property type="entry name" value="BIOTIN--PROTEIN LIGASE"/>
    <property type="match status" value="1"/>
</dbReference>
<dbReference type="SUPFAM" id="SSF50037">
    <property type="entry name" value="C-terminal domain of transcriptional repressors"/>
    <property type="match status" value="1"/>
</dbReference>
<dbReference type="GeneID" id="61435074"/>
<feature type="DNA-binding region" description="H-T-H motif" evidence="5">
    <location>
        <begin position="18"/>
        <end position="37"/>
    </location>
</feature>
<accession>A0A173V6V4</accession>
<keyword evidence="2 5" id="KW-0547">Nucleotide-binding</keyword>
<keyword evidence="3 5" id="KW-0067">ATP-binding</keyword>
<dbReference type="InterPro" id="IPR045864">
    <property type="entry name" value="aa-tRNA-synth_II/BPL/LPL"/>
</dbReference>
<dbReference type="PROSITE" id="PS51733">
    <property type="entry name" value="BPL_LPL_CATALYTIC"/>
    <property type="match status" value="1"/>
</dbReference>
<keyword evidence="5" id="KW-0805">Transcription regulation</keyword>
<dbReference type="Pfam" id="PF02237">
    <property type="entry name" value="BPL_C"/>
    <property type="match status" value="1"/>
</dbReference>
<dbReference type="EMBL" id="QRQN01000016">
    <property type="protein sequence ID" value="RHN06364.1"/>
    <property type="molecule type" value="Genomic_DNA"/>
</dbReference>
<keyword evidence="5" id="KW-0804">Transcription</keyword>
<dbReference type="InterPro" id="IPR030855">
    <property type="entry name" value="Bifunct_BirA"/>
</dbReference>
<dbReference type="InterPro" id="IPR004143">
    <property type="entry name" value="BPL_LPL_catalytic"/>
</dbReference>
<dbReference type="CDD" id="cd16442">
    <property type="entry name" value="BPL"/>
    <property type="match status" value="1"/>
</dbReference>
<dbReference type="GO" id="GO:0005737">
    <property type="term" value="C:cytoplasm"/>
    <property type="evidence" value="ECO:0007669"/>
    <property type="project" value="TreeGrafter"/>
</dbReference>
<dbReference type="NCBIfam" id="TIGR00121">
    <property type="entry name" value="birA_ligase"/>
    <property type="match status" value="1"/>
</dbReference>
<evidence type="ECO:0000313" key="7">
    <source>
        <dbReference type="EMBL" id="CUN22007.1"/>
    </source>
</evidence>
<dbReference type="GO" id="GO:0006355">
    <property type="term" value="P:regulation of DNA-templated transcription"/>
    <property type="evidence" value="ECO:0007669"/>
    <property type="project" value="UniProtKB-UniRule"/>
</dbReference>
<dbReference type="Gene3D" id="2.30.30.100">
    <property type="match status" value="1"/>
</dbReference>
<feature type="binding site" evidence="5">
    <location>
        <position position="113"/>
    </location>
    <ligand>
        <name>biotin</name>
        <dbReference type="ChEBI" id="CHEBI:57586"/>
    </ligand>
</feature>
<dbReference type="CDD" id="cd00090">
    <property type="entry name" value="HTH_ARSR"/>
    <property type="match status" value="1"/>
</dbReference>
<comment type="function">
    <text evidence="5">Acts both as a biotin--[acetyl-CoA-carboxylase] ligase and a repressor.</text>
</comment>
<dbReference type="PaxDb" id="166486-ERS852572_02583"/>
<dbReference type="InterPro" id="IPR013196">
    <property type="entry name" value="HTH_11"/>
</dbReference>
<dbReference type="STRING" id="166486.ERS852572_02583"/>
<evidence type="ECO:0000256" key="3">
    <source>
        <dbReference type="ARBA" id="ARBA00022840"/>
    </source>
</evidence>
<dbReference type="Proteomes" id="UP000095350">
    <property type="component" value="Unassembled WGS sequence"/>
</dbReference>
<sequence>MRTQLLAALKEADDYISGQELCEHFGVSRTAIWKAVKQLKEAGYVIEAVQNKGYKIVSTPDCLNTAELESIRKTKWAGREIFYFDTIDSTNTKAKQLAEEGHPTGTLVVAEKQEAGRGRRGRGFESPAGVGIFMTLVLKPDFAPDRASMLTLIAALAVSKAISEKTGQEAEIKWPNDIVMNGKKVCGILTEMSAQLDYINHVVIGIGINVQNESFPKEIEQVATSILMETGQHVNRAELIEAVLEQFERYYEIFLETEDLSGLVKEYNAHLINMQKQVRVLDPKEPYEAKAMGITPHGELIVDTWEGRKLVSSGEVSVRGVYGYV</sequence>
<evidence type="ECO:0000313" key="12">
    <source>
        <dbReference type="Proteomes" id="UP000478483"/>
    </source>
</evidence>
<dbReference type="GO" id="GO:0009249">
    <property type="term" value="P:protein lipoylation"/>
    <property type="evidence" value="ECO:0007669"/>
    <property type="project" value="UniProtKB-ARBA"/>
</dbReference>
<evidence type="ECO:0000313" key="9">
    <source>
        <dbReference type="EMBL" id="RHN06364.1"/>
    </source>
</evidence>
<dbReference type="InterPro" id="IPR003142">
    <property type="entry name" value="BPL_C"/>
</dbReference>
<keyword evidence="4 5" id="KW-0092">Biotin</keyword>
<evidence type="ECO:0000256" key="2">
    <source>
        <dbReference type="ARBA" id="ARBA00022741"/>
    </source>
</evidence>
<reference evidence="8 12" key="3">
    <citation type="journal article" date="2019" name="Nat. Med.">
        <title>A library of human gut bacterial isolates paired with longitudinal multiomics data enables mechanistic microbiome research.</title>
        <authorList>
            <person name="Poyet M."/>
            <person name="Groussin M."/>
            <person name="Gibbons S.M."/>
            <person name="Avila-Pacheco J."/>
            <person name="Jiang X."/>
            <person name="Kearney S.M."/>
            <person name="Perrotta A.R."/>
            <person name="Berdy B."/>
            <person name="Zhao S."/>
            <person name="Lieberman T.D."/>
            <person name="Swanson P.K."/>
            <person name="Smith M."/>
            <person name="Roesemann S."/>
            <person name="Alexander J.E."/>
            <person name="Rich S.A."/>
            <person name="Livny J."/>
            <person name="Vlamakis H."/>
            <person name="Clish C."/>
            <person name="Bullock K."/>
            <person name="Deik A."/>
            <person name="Scott J."/>
            <person name="Pierce K.A."/>
            <person name="Xavier R.J."/>
            <person name="Alm E.J."/>
        </authorList>
    </citation>
    <scope>NUCLEOTIDE SEQUENCE [LARGE SCALE GENOMIC DNA]</scope>
    <source>
        <strain evidence="8 12">BIOML-A1</strain>
    </source>
</reference>
<dbReference type="InterPro" id="IPR011991">
    <property type="entry name" value="ArsR-like_HTH"/>
</dbReference>
<feature type="binding site" evidence="5">
    <location>
        <begin position="117"/>
        <end position="119"/>
    </location>
    <ligand>
        <name>biotin</name>
        <dbReference type="ChEBI" id="CHEBI:57586"/>
    </ligand>
</feature>
<feature type="domain" description="BPL/LPL catalytic" evidence="6">
    <location>
        <begin position="65"/>
        <end position="255"/>
    </location>
</feature>
<dbReference type="InterPro" id="IPR036388">
    <property type="entry name" value="WH-like_DNA-bd_sf"/>
</dbReference>
<dbReference type="GO" id="GO:0005524">
    <property type="term" value="F:ATP binding"/>
    <property type="evidence" value="ECO:0007669"/>
    <property type="project" value="UniProtKB-UniRule"/>
</dbReference>
<reference evidence="9 11" key="2">
    <citation type="submission" date="2018-08" db="EMBL/GenBank/DDBJ databases">
        <title>A genome reference for cultivated species of the human gut microbiota.</title>
        <authorList>
            <person name="Zou Y."/>
            <person name="Xue W."/>
            <person name="Luo G."/>
        </authorList>
    </citation>
    <scope>NUCLEOTIDE SEQUENCE [LARGE SCALE GENOMIC DNA]</scope>
    <source>
        <strain evidence="9 11">AF31-21AC</strain>
    </source>
</reference>
<dbReference type="PANTHER" id="PTHR12835">
    <property type="entry name" value="BIOTIN PROTEIN LIGASE"/>
    <property type="match status" value="1"/>
</dbReference>
<dbReference type="HAMAP" id="MF_00978">
    <property type="entry name" value="Bifunct_BirA"/>
    <property type="match status" value="1"/>
</dbReference>
<dbReference type="InterPro" id="IPR004408">
    <property type="entry name" value="Biotin_CoA_COase_ligase"/>
</dbReference>